<dbReference type="SUPFAM" id="SSF52540">
    <property type="entry name" value="P-loop containing nucleoside triphosphate hydrolases"/>
    <property type="match status" value="1"/>
</dbReference>
<reference evidence="2" key="1">
    <citation type="submission" date="2019-02" db="EMBL/GenBank/DDBJ databases">
        <authorList>
            <person name="Gruber-Vodicka R. H."/>
            <person name="Seah K. B. B."/>
        </authorList>
    </citation>
    <scope>NUCLEOTIDE SEQUENCE</scope>
    <source>
        <strain evidence="2">BECK_BZ123</strain>
    </source>
</reference>
<dbReference type="Gene3D" id="3.40.50.300">
    <property type="entry name" value="P-loop containing nucleotide triphosphate hydrolases"/>
    <property type="match status" value="1"/>
</dbReference>
<evidence type="ECO:0000313" key="2">
    <source>
        <dbReference type="EMBL" id="VFK42897.1"/>
    </source>
</evidence>
<dbReference type="CDD" id="cd00267">
    <property type="entry name" value="ABC_ATPase"/>
    <property type="match status" value="1"/>
</dbReference>
<dbReference type="InterPro" id="IPR051396">
    <property type="entry name" value="Bact_Antivir_Def_Nuclease"/>
</dbReference>
<sequence>MKLGKFRVYNFRNIVDSGWVEMDDIITLVGKNESGKTSLLQALWKFHPHKDHPYSLDREWPSDRRKERSLKQVVIETEFGFDEEERGELAGIHESASSITGVRIKKNYKGAFFYTFLPTQPDRDHDIKWVVSVIEERIGASPSDASDHFKNQYGPALAQFIQEIRENGGSRYAVDQAGTFKSKITAFCYPHNSQHETDQQAIALLNERLDAAVSELKIDPPRQQASDMAHEWLPTFIYMDDYRIFTGSAHLDRVQQRFHQKKPTDGDYTTRLIMEQAGLDLDEEVAKGNAEDREQRMLDMNDASLTLTQEIADRWSQKKYEVLFQADGYHLILFVKDVDSIALVPLEERSKGFQWFFSFDMLFMAETSGEFRNAVILLDEPGLHLHAAAQRDLLARMKAYAKNNQLIYTTHLPFMVDATRLDNIHVCEERSGEGVKVHQDWAAAGQDARFTLQAALGLSWSQSLFVGQYNVVVEGVTDFWFLSTFSELLRQADREGLDEELVITPAGGASKVAYIGTILRSQELRVAVLLDSDPEGQSAYEQLVHQWILAEDHVFLLGRVLGVEGNRCIEDLFEEAYYLGFVRAAYGKELGGKELSIPQDKRSIVQRVETALQSLGIEKFNKGRVAKRIMQDLAGKSPDAVPSETADNFAKVIAEINRLVMKWRGGKEWAP</sequence>
<proteinExistence type="predicted"/>
<feature type="domain" description="Endonuclease GajA/Old nuclease/RecF-like AAA" evidence="1">
    <location>
        <begin position="1"/>
        <end position="416"/>
    </location>
</feature>
<dbReference type="PANTHER" id="PTHR43581">
    <property type="entry name" value="ATP/GTP PHOSPHATASE"/>
    <property type="match status" value="1"/>
</dbReference>
<dbReference type="PANTHER" id="PTHR43581:SF3">
    <property type="entry name" value="AAA+ ATPASE DOMAIN-CONTAINING PROTEIN"/>
    <property type="match status" value="1"/>
</dbReference>
<dbReference type="AlphaFoldDB" id="A0A450YMY2"/>
<dbReference type="Pfam" id="PF13175">
    <property type="entry name" value="AAA_15"/>
    <property type="match status" value="1"/>
</dbReference>
<dbReference type="EMBL" id="CAADFS010000014">
    <property type="protein sequence ID" value="VFK42897.1"/>
    <property type="molecule type" value="Genomic_DNA"/>
</dbReference>
<accession>A0A450YMY2</accession>
<dbReference type="InterPro" id="IPR027417">
    <property type="entry name" value="P-loop_NTPase"/>
</dbReference>
<evidence type="ECO:0000259" key="1">
    <source>
        <dbReference type="Pfam" id="PF13175"/>
    </source>
</evidence>
<organism evidence="2">
    <name type="scientific">Candidatus Kentrum sp. TC</name>
    <dbReference type="NCBI Taxonomy" id="2126339"/>
    <lineage>
        <taxon>Bacteria</taxon>
        <taxon>Pseudomonadati</taxon>
        <taxon>Pseudomonadota</taxon>
        <taxon>Gammaproteobacteria</taxon>
        <taxon>Candidatus Kentrum</taxon>
    </lineage>
</organism>
<dbReference type="InterPro" id="IPR041685">
    <property type="entry name" value="AAA_GajA/Old/RecF-like"/>
</dbReference>
<name>A0A450YMY2_9GAMM</name>
<gene>
    <name evidence="2" type="ORF">BECKTC1821D_GA0114238_101415</name>
</gene>
<protein>
    <submittedName>
        <fullName evidence="2">AAA ATPase domain-containing protein</fullName>
    </submittedName>
</protein>